<evidence type="ECO:0000313" key="1">
    <source>
        <dbReference type="EMBL" id="BBT18691.1"/>
    </source>
</evidence>
<proteinExistence type="predicted"/>
<reference evidence="1 7" key="1">
    <citation type="submission" date="2019-12" db="EMBL/GenBank/DDBJ databases">
        <title>complete genome sequences of Pseudomonas otitidis str. WP8-S17-CRE-03 isolated from wastewater treatment plant effluent.</title>
        <authorList>
            <person name="Sekizuka T."/>
            <person name="Itokawa K."/>
            <person name="Yatsu K."/>
            <person name="Inamine Y."/>
            <person name="Kuroda M."/>
        </authorList>
    </citation>
    <scope>NUCLEOTIDE SEQUENCE [LARGE SCALE GENOMIC DNA]</scope>
    <source>
        <strain evidence="1 7">WP8-S17-CRE-03</strain>
    </source>
</reference>
<dbReference type="Proteomes" id="UP000501237">
    <property type="component" value="Chromosome"/>
</dbReference>
<dbReference type="Proteomes" id="UP000461288">
    <property type="component" value="Unassembled WGS sequence"/>
</dbReference>
<dbReference type="Pfam" id="PF06475">
    <property type="entry name" value="Glycolipid_bind"/>
    <property type="match status" value="1"/>
</dbReference>
<dbReference type="SUPFAM" id="SSF159275">
    <property type="entry name" value="PA1994-like"/>
    <property type="match status" value="1"/>
</dbReference>
<reference evidence="3 8" key="4">
    <citation type="submission" date="2023-10" db="EMBL/GenBank/DDBJ databases">
        <title>Pseudomonas otitidis isolated from a paediatric patient with cystic fibrosis in Chile.</title>
        <authorList>
            <person name="Amsteins-Romero L."/>
            <person name="Opazo-Capurro A."/>
            <person name="Matus-Kohler M."/>
            <person name="Gonzalez-Rocha G."/>
        </authorList>
    </citation>
    <scope>NUCLEOTIDE SEQUENCE [LARGE SCALE GENOMIC DNA]</scope>
    <source>
        <strain evidence="3 8">P-714</strain>
    </source>
</reference>
<protein>
    <submittedName>
        <fullName evidence="3">Glycolipid-binding domain-containing protein</fullName>
    </submittedName>
</protein>
<dbReference type="AlphaFoldDB" id="A0A679GU80"/>
<dbReference type="RefSeq" id="WP_142014648.1">
    <property type="nucleotide sequence ID" value="NZ_AP022213.1"/>
</dbReference>
<evidence type="ECO:0000313" key="6">
    <source>
        <dbReference type="Proteomes" id="UP000501237"/>
    </source>
</evidence>
<reference evidence="2 6" key="3">
    <citation type="journal article" date="2020" name="Microbiol. Resour. Announc.">
        <title>Complete genome sequence of Pseudomonas otitidis strain MrB4, isolated from Lake Biwa in Japan.</title>
        <authorList>
            <person name="Miyazaki K."/>
            <person name="Hase E."/>
            <person name="Maruya T."/>
        </authorList>
    </citation>
    <scope>NUCLEOTIDE SEQUENCE [LARGE SCALE GENOMIC DNA]</scope>
    <source>
        <strain evidence="2 6">MrB4</strain>
    </source>
</reference>
<accession>A0A679GU80</accession>
<dbReference type="GeneID" id="57399906"/>
<dbReference type="EMBL" id="AP022642">
    <property type="protein sequence ID" value="BCA30710.1"/>
    <property type="molecule type" value="Genomic_DNA"/>
</dbReference>
<dbReference type="EMBL" id="AP022213">
    <property type="protein sequence ID" value="BBT18691.1"/>
    <property type="molecule type" value="Genomic_DNA"/>
</dbReference>
<dbReference type="Proteomes" id="UP001273935">
    <property type="component" value="Unassembled WGS sequence"/>
</dbReference>
<dbReference type="InterPro" id="IPR009467">
    <property type="entry name" value="Glycolipid-bd_prot_put"/>
</dbReference>
<gene>
    <name evidence="4" type="ORF">GO594_15855</name>
    <name evidence="2" type="ORF">PtoMrB4_46870</name>
    <name evidence="3" type="ORF">R0G64_20440</name>
    <name evidence="1" type="ORF">WP8S17C03_47400</name>
</gene>
<name>A0A679GU80_9GAMM</name>
<evidence type="ECO:0000313" key="5">
    <source>
        <dbReference type="Proteomes" id="UP000461288"/>
    </source>
</evidence>
<evidence type="ECO:0000313" key="4">
    <source>
        <dbReference type="EMBL" id="MWK57457.1"/>
    </source>
</evidence>
<dbReference type="KEGG" id="poj:PtoMrB4_46870"/>
<evidence type="ECO:0000313" key="7">
    <source>
        <dbReference type="Proteomes" id="UP000515591"/>
    </source>
</evidence>
<evidence type="ECO:0000313" key="8">
    <source>
        <dbReference type="Proteomes" id="UP001273935"/>
    </source>
</evidence>
<dbReference type="Proteomes" id="UP000515591">
    <property type="component" value="Chromosome"/>
</dbReference>
<dbReference type="EMBL" id="JAWJUL010000088">
    <property type="protein sequence ID" value="MDV3441788.1"/>
    <property type="molecule type" value="Genomic_DNA"/>
</dbReference>
<reference evidence="4 5" key="2">
    <citation type="submission" date="2019-12" db="EMBL/GenBank/DDBJ databases">
        <title>Draft genome sequence of Pseudomonas otitidis recovered from a chicken carcass.</title>
        <authorList>
            <person name="Vieira T.R."/>
            <person name="Oliviera E.F.C."/>
            <person name="Silva N.M.V."/>
            <person name="Sambrano G.E."/>
            <person name="Cibulski S.P."/>
            <person name="Cardoso M.R.I."/>
        </authorList>
    </citation>
    <scope>NUCLEOTIDE SEQUENCE [LARGE SCALE GENOMIC DNA]</scope>
    <source>
        <strain evidence="4 5">25_K</strain>
    </source>
</reference>
<evidence type="ECO:0000313" key="3">
    <source>
        <dbReference type="EMBL" id="MDV3441788.1"/>
    </source>
</evidence>
<evidence type="ECO:0000313" key="2">
    <source>
        <dbReference type="EMBL" id="BCA30710.1"/>
    </source>
</evidence>
<organism evidence="2 6">
    <name type="scientific">Metapseudomonas otitidis</name>
    <dbReference type="NCBI Taxonomy" id="319939"/>
    <lineage>
        <taxon>Bacteria</taxon>
        <taxon>Pseudomonadati</taxon>
        <taxon>Pseudomonadota</taxon>
        <taxon>Gammaproteobacteria</taxon>
        <taxon>Pseudomonadales</taxon>
        <taxon>Pseudomonadaceae</taxon>
        <taxon>Metapseudomonas</taxon>
    </lineage>
</organism>
<keyword evidence="8" id="KW-1185">Reference proteome</keyword>
<sequence length="200" mass="23081">MQQTLVWKPWSHPGVEHLRLHRDADGVHVSSHLMQSRGGSSFAATYVLDYDPEWRFRQLWLKVDDHGPRSLRLQRADDGRWTLDGQPCPDLEPCDQVMLGASPFTHSPILLGKPLETWEEHTHQVAHIDLPTLTVQARPQRYRCVKRDAQLSRYHWEQEGDAGGELTLDDRGLATRLEGQFLRLDARTLRLAELPINTWV</sequence>
<dbReference type="EMBL" id="WTFN01000036">
    <property type="protein sequence ID" value="MWK57457.1"/>
    <property type="molecule type" value="Genomic_DNA"/>
</dbReference>